<dbReference type="PANTHER" id="PTHR14221">
    <property type="entry name" value="WD REPEAT DOMAIN 44"/>
    <property type="match status" value="1"/>
</dbReference>
<dbReference type="SMART" id="SM00320">
    <property type="entry name" value="WD40"/>
    <property type="match status" value="6"/>
</dbReference>
<dbReference type="InterPro" id="IPR040324">
    <property type="entry name" value="WDR44/Dgr2"/>
</dbReference>
<evidence type="ECO:0000256" key="4">
    <source>
        <dbReference type="SAM" id="MobiDB-lite"/>
    </source>
</evidence>
<gene>
    <name evidence="5" type="ORF">ACJRO7_001454</name>
</gene>
<feature type="repeat" description="WD" evidence="3">
    <location>
        <begin position="416"/>
        <end position="448"/>
    </location>
</feature>
<evidence type="ECO:0000313" key="6">
    <source>
        <dbReference type="Proteomes" id="UP001634007"/>
    </source>
</evidence>
<dbReference type="InterPro" id="IPR036322">
    <property type="entry name" value="WD40_repeat_dom_sf"/>
</dbReference>
<dbReference type="Gene3D" id="2.130.10.10">
    <property type="entry name" value="YVTN repeat-like/Quinoprotein amine dehydrogenase"/>
    <property type="match status" value="1"/>
</dbReference>
<dbReference type="PROSITE" id="PS50082">
    <property type="entry name" value="WD_REPEATS_2"/>
    <property type="match status" value="4"/>
</dbReference>
<feature type="region of interest" description="Disordered" evidence="4">
    <location>
        <begin position="86"/>
        <end position="106"/>
    </location>
</feature>
<keyword evidence="6" id="KW-1185">Reference proteome</keyword>
<name>A0ABD3LS42_EUCGL</name>
<dbReference type="InterPro" id="IPR020472">
    <property type="entry name" value="WD40_PAC1"/>
</dbReference>
<evidence type="ECO:0000256" key="1">
    <source>
        <dbReference type="ARBA" id="ARBA00022574"/>
    </source>
</evidence>
<feature type="repeat" description="WD" evidence="3">
    <location>
        <begin position="376"/>
        <end position="416"/>
    </location>
</feature>
<dbReference type="PROSITE" id="PS50294">
    <property type="entry name" value="WD_REPEATS_REGION"/>
    <property type="match status" value="3"/>
</dbReference>
<sequence length="727" mass="81331">MGSFGEEEDYQFFDAHEEISSVDNVHGDCFRGVEIACSRHSPAACVPATFTSDVWMHRPCSVEERRTKFLNWMGVRSDFDGCQSSADVGMDPPMDDRVRGSSGGALLRNSGFKDELCSSGSSESSLSSDNSEWARELVMEEKNFVCRAGNGDGAREADVDDLDVKMSEGQDMGSNWLNRVKETESQTSSSPLANQFEESEPAEVNGTKEVMKKLRKRWLTKLRSMTCVMDRQVEVCSSKNDALEGLRVRRVKVRHCRKRLKELSALFNGQDFQAHSGKISKMKFSPDGQFLASAGEDRLVKIWQVVEDDRSDDLDIPEIDPSCVYFTVNHVSELSPLYAEKEKMGKPRSLRKTSDSACVIFPPKVFRILEKPLHVFRGHQGEILDLSWSIDNHLLSSSMDNTVRLWQVGSDNCLRVFKHTNYVTGVQFNPVDNNYFISGSVDGKVRIWAVHDCQVVDWTDVREIVTAVSYRPDGQGMIVGCMSGHCRFYSVSDSHLQLEDGIFLRSKKKSLCKRITGFEFFPHDSSKVMVTSADSQIRILDGINVISRYRGCRGAGNQNFASLTSDGKHIVSASEDSSVYIWNCLDQKGSIPSEAKVIRSCERYSSNASVAIPWCGFKRRNSPDGLKLDDLGTKSLEALSSSPACFYQGHEFLLESFPKGSATWPEEKLPTSSPWPSSHAMHKTQYKFLRTSCQSTSNAHAWGLVIVTAGWDGRIRSFLNYGLPVPC</sequence>
<proteinExistence type="predicted"/>
<dbReference type="SUPFAM" id="SSF50978">
    <property type="entry name" value="WD40 repeat-like"/>
    <property type="match status" value="1"/>
</dbReference>
<dbReference type="Pfam" id="PF00400">
    <property type="entry name" value="WD40"/>
    <property type="match status" value="4"/>
</dbReference>
<evidence type="ECO:0000313" key="5">
    <source>
        <dbReference type="EMBL" id="KAL3754212.1"/>
    </source>
</evidence>
<feature type="repeat" description="WD" evidence="3">
    <location>
        <begin position="562"/>
        <end position="583"/>
    </location>
</feature>
<protein>
    <submittedName>
        <fullName evidence="5">Uncharacterized protein</fullName>
    </submittedName>
</protein>
<comment type="caution">
    <text evidence="5">The sequence shown here is derived from an EMBL/GenBank/DDBJ whole genome shotgun (WGS) entry which is preliminary data.</text>
</comment>
<dbReference type="PANTHER" id="PTHR14221:SF57">
    <property type="entry name" value="TRANSDUCIN_WD40 REPEAT-LIKE SUPERFAMILY PROTEIN"/>
    <property type="match status" value="1"/>
</dbReference>
<accession>A0ABD3LS42</accession>
<keyword evidence="1 3" id="KW-0853">WD repeat</keyword>
<evidence type="ECO:0000256" key="3">
    <source>
        <dbReference type="PROSITE-ProRule" id="PRU00221"/>
    </source>
</evidence>
<dbReference type="PRINTS" id="PR00320">
    <property type="entry name" value="GPROTEINBRPT"/>
</dbReference>
<dbReference type="InterPro" id="IPR001680">
    <property type="entry name" value="WD40_rpt"/>
</dbReference>
<dbReference type="AlphaFoldDB" id="A0ABD3LS42"/>
<evidence type="ECO:0000256" key="2">
    <source>
        <dbReference type="ARBA" id="ARBA00022737"/>
    </source>
</evidence>
<organism evidence="5 6">
    <name type="scientific">Eucalyptus globulus</name>
    <name type="common">Tasmanian blue gum</name>
    <dbReference type="NCBI Taxonomy" id="34317"/>
    <lineage>
        <taxon>Eukaryota</taxon>
        <taxon>Viridiplantae</taxon>
        <taxon>Streptophyta</taxon>
        <taxon>Embryophyta</taxon>
        <taxon>Tracheophyta</taxon>
        <taxon>Spermatophyta</taxon>
        <taxon>Magnoliopsida</taxon>
        <taxon>eudicotyledons</taxon>
        <taxon>Gunneridae</taxon>
        <taxon>Pentapetalae</taxon>
        <taxon>rosids</taxon>
        <taxon>malvids</taxon>
        <taxon>Myrtales</taxon>
        <taxon>Myrtaceae</taxon>
        <taxon>Myrtoideae</taxon>
        <taxon>Eucalypteae</taxon>
        <taxon>Eucalyptus</taxon>
    </lineage>
</organism>
<keyword evidence="2" id="KW-0677">Repeat</keyword>
<dbReference type="InterPro" id="IPR015943">
    <property type="entry name" value="WD40/YVTN_repeat-like_dom_sf"/>
</dbReference>
<dbReference type="Proteomes" id="UP001634007">
    <property type="component" value="Unassembled WGS sequence"/>
</dbReference>
<feature type="repeat" description="WD" evidence="3">
    <location>
        <begin position="272"/>
        <end position="305"/>
    </location>
</feature>
<feature type="region of interest" description="Disordered" evidence="4">
    <location>
        <begin position="181"/>
        <end position="204"/>
    </location>
</feature>
<dbReference type="EMBL" id="JBJKBG010000001">
    <property type="protein sequence ID" value="KAL3754212.1"/>
    <property type="molecule type" value="Genomic_DNA"/>
</dbReference>
<reference evidence="5 6" key="1">
    <citation type="submission" date="2024-11" db="EMBL/GenBank/DDBJ databases">
        <title>Chromosome-level genome assembly of Eucalyptus globulus Labill. provides insights into its genome evolution.</title>
        <authorList>
            <person name="Li X."/>
        </authorList>
    </citation>
    <scope>NUCLEOTIDE SEQUENCE [LARGE SCALE GENOMIC DNA]</scope>
    <source>
        <strain evidence="5">CL2024</strain>
        <tissue evidence="5">Fresh tender leaves</tissue>
    </source>
</reference>